<keyword evidence="5" id="KW-0479">Metal-binding</keyword>
<dbReference type="Pfam" id="PF02574">
    <property type="entry name" value="S-methyl_trans"/>
    <property type="match status" value="1"/>
</dbReference>
<evidence type="ECO:0000256" key="2">
    <source>
        <dbReference type="ARBA" id="ARBA00022603"/>
    </source>
</evidence>
<dbReference type="AlphaFoldDB" id="A0AAN9U636"/>
<dbReference type="EMBL" id="JAJSPL020000061">
    <property type="protein sequence ID" value="KAK7730602.1"/>
    <property type="molecule type" value="Genomic_DNA"/>
</dbReference>
<evidence type="ECO:0000256" key="3">
    <source>
        <dbReference type="ARBA" id="ARBA00022679"/>
    </source>
</evidence>
<name>A0AAN9U636_9PEZI</name>
<dbReference type="InterPro" id="IPR005828">
    <property type="entry name" value="MFS_sugar_transport-like"/>
</dbReference>
<comment type="subcellular location">
    <subcellularLocation>
        <location evidence="1">Membrane</location>
    </subcellularLocation>
</comment>
<gene>
    <name evidence="10" type="primary">SAM4</name>
    <name evidence="10" type="ORF">SLS53_008992</name>
</gene>
<dbReference type="Proteomes" id="UP001320245">
    <property type="component" value="Unassembled WGS sequence"/>
</dbReference>
<evidence type="ECO:0000256" key="6">
    <source>
        <dbReference type="ARBA" id="ARBA00022833"/>
    </source>
</evidence>
<dbReference type="Gene3D" id="1.20.1250.20">
    <property type="entry name" value="MFS general substrate transporter like domains"/>
    <property type="match status" value="1"/>
</dbReference>
<evidence type="ECO:0000259" key="9">
    <source>
        <dbReference type="Pfam" id="PF02574"/>
    </source>
</evidence>
<comment type="caution">
    <text evidence="10">The sequence shown here is derived from an EMBL/GenBank/DDBJ whole genome shotgun (WGS) entry which is preliminary data.</text>
</comment>
<dbReference type="Gene3D" id="3.20.20.330">
    <property type="entry name" value="Homocysteine-binding-like domain"/>
    <property type="match status" value="1"/>
</dbReference>
<feature type="domain" description="Hcy-binding" evidence="9">
    <location>
        <begin position="3"/>
        <end position="241"/>
    </location>
</feature>
<dbReference type="PANTHER" id="PTHR46015">
    <property type="entry name" value="ZGC:172121"/>
    <property type="match status" value="1"/>
</dbReference>
<proteinExistence type="predicted"/>
<evidence type="ECO:0000256" key="8">
    <source>
        <dbReference type="ARBA" id="ARBA00023136"/>
    </source>
</evidence>
<dbReference type="GO" id="GO:0016020">
    <property type="term" value="C:membrane"/>
    <property type="evidence" value="ECO:0007669"/>
    <property type="project" value="UniProtKB-SubCell"/>
</dbReference>
<organism evidence="10 11">
    <name type="scientific">Cytospora paraplurivora</name>
    <dbReference type="NCBI Taxonomy" id="2898453"/>
    <lineage>
        <taxon>Eukaryota</taxon>
        <taxon>Fungi</taxon>
        <taxon>Dikarya</taxon>
        <taxon>Ascomycota</taxon>
        <taxon>Pezizomycotina</taxon>
        <taxon>Sordariomycetes</taxon>
        <taxon>Sordariomycetidae</taxon>
        <taxon>Diaporthales</taxon>
        <taxon>Cytosporaceae</taxon>
        <taxon>Cytospora</taxon>
    </lineage>
</organism>
<sequence>MVDFGEVPVDVIETATYQVSIHGFAATKTVQWPDGIDRASIPSFLANAVDIAERARGKPGAQVALSLGPYGSTMVPGQEYSGAYDEDHDDEEKLLRWWAERLSLFAEAQVWERVAYVACETIPRLDEIKAVRRAIPAFTSKPLWISCVFPAEGDGFPDGSSVRQVVRTILAQDGPRAQPWGIGINCTKLHKLQNLVAKYEEAVIEMIQEKALASWPALVLYPDGTNGEVYNTTTQRWELPAGYEKNSVVAVYIAGETLGALAQTAVADKLGRVRFMMQSRGLVATVPIYLSEISAPSQRGLIGGISGCGISFGTMMSNWVGMACGYAPYGPVQWRLPLGLQVPWGVVLFIGLATFMPNSPRQLIRHGKVDQARQEFTKIRRDLKSHEVHNEFVLMRSQIEFEMEREIKSVKEIFLLFRHRVLA</sequence>
<evidence type="ECO:0000256" key="5">
    <source>
        <dbReference type="ARBA" id="ARBA00022723"/>
    </source>
</evidence>
<keyword evidence="8" id="KW-0472">Membrane</keyword>
<dbReference type="GO" id="GO:0009086">
    <property type="term" value="P:methionine biosynthetic process"/>
    <property type="evidence" value="ECO:0007669"/>
    <property type="project" value="TreeGrafter"/>
</dbReference>
<evidence type="ECO:0000256" key="4">
    <source>
        <dbReference type="ARBA" id="ARBA00022692"/>
    </source>
</evidence>
<keyword evidence="3" id="KW-0808">Transferase</keyword>
<evidence type="ECO:0000256" key="1">
    <source>
        <dbReference type="ARBA" id="ARBA00004370"/>
    </source>
</evidence>
<evidence type="ECO:0000256" key="7">
    <source>
        <dbReference type="ARBA" id="ARBA00022989"/>
    </source>
</evidence>
<dbReference type="SUPFAM" id="SSF82282">
    <property type="entry name" value="Homocysteine S-methyltransferase"/>
    <property type="match status" value="1"/>
</dbReference>
<dbReference type="GO" id="GO:0022857">
    <property type="term" value="F:transmembrane transporter activity"/>
    <property type="evidence" value="ECO:0007669"/>
    <property type="project" value="InterPro"/>
</dbReference>
<dbReference type="GO" id="GO:0033528">
    <property type="term" value="P:S-methylmethionine cycle"/>
    <property type="evidence" value="ECO:0007669"/>
    <property type="project" value="TreeGrafter"/>
</dbReference>
<reference evidence="10 11" key="1">
    <citation type="journal article" date="2023" name="PLoS ONE">
        <title>Cytospora paraplurivora sp. nov. isolated from orchards with fruit tree decline syndrome in Ontario, Canada.</title>
        <authorList>
            <person name="Ilyukhin E."/>
            <person name="Nguyen H.D.T."/>
            <person name="Castle A.J."/>
            <person name="Ellouze W."/>
        </authorList>
    </citation>
    <scope>NUCLEOTIDE SEQUENCE [LARGE SCALE GENOMIC DNA]</scope>
    <source>
        <strain evidence="10 11">FDS-564</strain>
    </source>
</reference>
<dbReference type="SUPFAM" id="SSF103473">
    <property type="entry name" value="MFS general substrate transporter"/>
    <property type="match status" value="1"/>
</dbReference>
<dbReference type="PANTHER" id="PTHR46015:SF1">
    <property type="entry name" value="HOMOCYSTEINE S-METHYLTRANSFERASE-LIKE ISOFORM 1"/>
    <property type="match status" value="1"/>
</dbReference>
<dbReference type="GO" id="GO:0032259">
    <property type="term" value="P:methylation"/>
    <property type="evidence" value="ECO:0007669"/>
    <property type="project" value="UniProtKB-KW"/>
</dbReference>
<dbReference type="InterPro" id="IPR003726">
    <property type="entry name" value="HCY_dom"/>
</dbReference>
<keyword evidence="2 10" id="KW-0489">Methyltransferase</keyword>
<dbReference type="InterPro" id="IPR051486">
    <property type="entry name" value="Hcy_S-methyltransferase"/>
</dbReference>
<dbReference type="GO" id="GO:0046872">
    <property type="term" value="F:metal ion binding"/>
    <property type="evidence" value="ECO:0007669"/>
    <property type="project" value="UniProtKB-KW"/>
</dbReference>
<dbReference type="InterPro" id="IPR036589">
    <property type="entry name" value="HCY_dom_sf"/>
</dbReference>
<evidence type="ECO:0000313" key="11">
    <source>
        <dbReference type="Proteomes" id="UP001320245"/>
    </source>
</evidence>
<evidence type="ECO:0000313" key="10">
    <source>
        <dbReference type="EMBL" id="KAK7730602.1"/>
    </source>
</evidence>
<keyword evidence="6" id="KW-0862">Zinc</keyword>
<dbReference type="GO" id="GO:0008898">
    <property type="term" value="F:S-adenosylmethionine-homocysteine S-methyltransferase activity"/>
    <property type="evidence" value="ECO:0007669"/>
    <property type="project" value="TreeGrafter"/>
</dbReference>
<dbReference type="Pfam" id="PF00083">
    <property type="entry name" value="Sugar_tr"/>
    <property type="match status" value="1"/>
</dbReference>
<accession>A0AAN9U636</accession>
<keyword evidence="4" id="KW-0812">Transmembrane</keyword>
<protein>
    <submittedName>
        <fullName evidence="10">AdoMet-homocysteine methyltransferase</fullName>
    </submittedName>
</protein>
<dbReference type="InterPro" id="IPR036259">
    <property type="entry name" value="MFS_trans_sf"/>
</dbReference>
<keyword evidence="7" id="KW-1133">Transmembrane helix</keyword>
<keyword evidence="11" id="KW-1185">Reference proteome</keyword>